<dbReference type="AlphaFoldDB" id="A0AAW0R3R5"/>
<evidence type="ECO:0000313" key="2">
    <source>
        <dbReference type="Proteomes" id="UP001392437"/>
    </source>
</evidence>
<dbReference type="SUPFAM" id="SSF54593">
    <property type="entry name" value="Glyoxalase/Bleomycin resistance protein/Dihydroxybiphenyl dioxygenase"/>
    <property type="match status" value="1"/>
</dbReference>
<dbReference type="Proteomes" id="UP001392437">
    <property type="component" value="Unassembled WGS sequence"/>
</dbReference>
<dbReference type="EMBL" id="JAQQWP010000003">
    <property type="protein sequence ID" value="KAK8123550.1"/>
    <property type="molecule type" value="Genomic_DNA"/>
</dbReference>
<keyword evidence="2" id="KW-1185">Reference proteome</keyword>
<accession>A0AAW0R3R5</accession>
<dbReference type="CDD" id="cd07262">
    <property type="entry name" value="VOC_like"/>
    <property type="match status" value="1"/>
</dbReference>
<name>A0AAW0R3R5_9PEZI</name>
<dbReference type="PANTHER" id="PTHR35006">
    <property type="entry name" value="GLYOXALASE FAMILY PROTEIN (AFU_ORTHOLOGUE AFUA_5G14830)"/>
    <property type="match status" value="1"/>
</dbReference>
<evidence type="ECO:0008006" key="3">
    <source>
        <dbReference type="Google" id="ProtNLM"/>
    </source>
</evidence>
<evidence type="ECO:0000313" key="1">
    <source>
        <dbReference type="EMBL" id="KAK8123550.1"/>
    </source>
</evidence>
<organism evidence="1 2">
    <name type="scientific">Apiospora kogelbergensis</name>
    <dbReference type="NCBI Taxonomy" id="1337665"/>
    <lineage>
        <taxon>Eukaryota</taxon>
        <taxon>Fungi</taxon>
        <taxon>Dikarya</taxon>
        <taxon>Ascomycota</taxon>
        <taxon>Pezizomycotina</taxon>
        <taxon>Sordariomycetes</taxon>
        <taxon>Xylariomycetidae</taxon>
        <taxon>Amphisphaeriales</taxon>
        <taxon>Apiosporaceae</taxon>
        <taxon>Apiospora</taxon>
    </lineage>
</organism>
<proteinExistence type="predicted"/>
<gene>
    <name evidence="1" type="ORF">PG999_003468</name>
</gene>
<reference evidence="1 2" key="1">
    <citation type="submission" date="2023-01" db="EMBL/GenBank/DDBJ databases">
        <title>Analysis of 21 Apiospora genomes using comparative genomics revels a genus with tremendous synthesis potential of carbohydrate active enzymes and secondary metabolites.</title>
        <authorList>
            <person name="Sorensen T."/>
        </authorList>
    </citation>
    <scope>NUCLEOTIDE SEQUENCE [LARGE SCALE GENOMIC DNA]</scope>
    <source>
        <strain evidence="1 2">CBS 117206</strain>
    </source>
</reference>
<dbReference type="Gene3D" id="3.10.180.10">
    <property type="entry name" value="2,3-Dihydroxybiphenyl 1,2-Dioxygenase, domain 1"/>
    <property type="match status" value="1"/>
</dbReference>
<dbReference type="PANTHER" id="PTHR35006:SF2">
    <property type="entry name" value="GLYOXALASE FAMILY PROTEIN (AFU_ORTHOLOGUE AFUA_5G14830)"/>
    <property type="match status" value="1"/>
</dbReference>
<protein>
    <recommendedName>
        <fullName evidence="3">Catechol 2,3-dioxygenase</fullName>
    </recommendedName>
</protein>
<dbReference type="InterPro" id="IPR029068">
    <property type="entry name" value="Glyas_Bleomycin-R_OHBP_Dase"/>
</dbReference>
<comment type="caution">
    <text evidence="1">The sequence shown here is derived from an EMBL/GenBank/DDBJ whole genome shotgun (WGS) entry which is preliminary data.</text>
</comment>
<sequence length="146" mass="16079">MDNQAFSTVTFDHVGLVCPSEVFEDEIKFLTASLAPLGIKEQFRVAPLVAGLGNNPQKPDFWVSAVVKGQEIKEAVSPIHVGFRASHQSQVDEFHKLGLEARGTDNGAPGIREQYHPGYYGAFLISPAGHNIEVVYHDFSRMQAKK</sequence>